<comment type="caution">
    <text evidence="2">The sequence shown here is derived from an EMBL/GenBank/DDBJ whole genome shotgun (WGS) entry which is preliminary data.</text>
</comment>
<dbReference type="PANTHER" id="PTHR34667:SF1">
    <property type="entry name" value="D-AMINOACYL-TRNA DEACYLASE"/>
    <property type="match status" value="1"/>
</dbReference>
<evidence type="ECO:0000313" key="2">
    <source>
        <dbReference type="EMBL" id="RLM55187.1"/>
    </source>
</evidence>
<dbReference type="PANTHER" id="PTHR34667">
    <property type="entry name" value="D-AMINOACYL-TRNA DEACYLASE"/>
    <property type="match status" value="1"/>
</dbReference>
<proteinExistence type="predicted"/>
<organism evidence="2 3">
    <name type="scientific">Panicum miliaceum</name>
    <name type="common">Proso millet</name>
    <name type="synonym">Broomcorn millet</name>
    <dbReference type="NCBI Taxonomy" id="4540"/>
    <lineage>
        <taxon>Eukaryota</taxon>
        <taxon>Viridiplantae</taxon>
        <taxon>Streptophyta</taxon>
        <taxon>Embryophyta</taxon>
        <taxon>Tracheophyta</taxon>
        <taxon>Spermatophyta</taxon>
        <taxon>Magnoliopsida</taxon>
        <taxon>Liliopsida</taxon>
        <taxon>Poales</taxon>
        <taxon>Poaceae</taxon>
        <taxon>PACMAD clade</taxon>
        <taxon>Panicoideae</taxon>
        <taxon>Panicodae</taxon>
        <taxon>Paniceae</taxon>
        <taxon>Panicinae</taxon>
        <taxon>Panicum</taxon>
        <taxon>Panicum sect. Panicum</taxon>
    </lineage>
</organism>
<protein>
    <submittedName>
        <fullName evidence="2">D-aminoacyl-tRNA deacylase</fullName>
    </submittedName>
</protein>
<dbReference type="Proteomes" id="UP000275267">
    <property type="component" value="Unassembled WGS sequence"/>
</dbReference>
<dbReference type="EMBL" id="PQIB02000018">
    <property type="protein sequence ID" value="RLM55187.1"/>
    <property type="molecule type" value="Genomic_DNA"/>
</dbReference>
<dbReference type="OrthoDB" id="192183at2759"/>
<dbReference type="STRING" id="4540.A0A3L6PC88"/>
<reference evidence="3" key="1">
    <citation type="journal article" date="2019" name="Nat. Commun.">
        <title>The genome of broomcorn millet.</title>
        <authorList>
            <person name="Zou C."/>
            <person name="Miki D."/>
            <person name="Li D."/>
            <person name="Tang Q."/>
            <person name="Xiao L."/>
            <person name="Rajput S."/>
            <person name="Deng P."/>
            <person name="Jia W."/>
            <person name="Huang R."/>
            <person name="Zhang M."/>
            <person name="Sun Y."/>
            <person name="Hu J."/>
            <person name="Fu X."/>
            <person name="Schnable P.S."/>
            <person name="Li F."/>
            <person name="Zhang H."/>
            <person name="Feng B."/>
            <person name="Zhu X."/>
            <person name="Liu R."/>
            <person name="Schnable J.C."/>
            <person name="Zhu J.-K."/>
            <person name="Zhang H."/>
        </authorList>
    </citation>
    <scope>NUCLEOTIDE SEQUENCE [LARGE SCALE GENOMIC DNA]</scope>
</reference>
<name>A0A3L6PC88_PANMI</name>
<dbReference type="AlphaFoldDB" id="A0A3L6PC88"/>
<evidence type="ECO:0000256" key="1">
    <source>
        <dbReference type="SAM" id="MobiDB-lite"/>
    </source>
</evidence>
<accession>A0A3L6PC88</accession>
<feature type="region of interest" description="Disordered" evidence="1">
    <location>
        <begin position="1"/>
        <end position="38"/>
    </location>
</feature>
<dbReference type="GO" id="GO:0051499">
    <property type="term" value="F:D-aminoacyl-tRNA deacylase activity"/>
    <property type="evidence" value="ECO:0007669"/>
    <property type="project" value="InterPro"/>
</dbReference>
<keyword evidence="3" id="KW-1185">Reference proteome</keyword>
<sequence>MAYPKIRPTPDHPESTCCAPAPVSLSRHHAGRPRWSDLRSRSSRGYRLRWFAPTPSPQLCRSWLATSRIRRGRPLLAPVAWPAYRLPQPAMPPAPARPQTGSGGFASCPARLPPARAQPLTSQIKGCYLRKRNDEDDVWVGHLLSGYSLSACQWTHQVDGKTSGEIAGMWKHSIKVSYEATNATFPGGEVIAHLDHK</sequence>
<evidence type="ECO:0000313" key="3">
    <source>
        <dbReference type="Proteomes" id="UP000275267"/>
    </source>
</evidence>
<dbReference type="InterPro" id="IPR007508">
    <property type="entry name" value="DtdA"/>
</dbReference>
<gene>
    <name evidence="2" type="ORF">C2845_PM10G00330</name>
</gene>